<dbReference type="SUPFAM" id="SSF51905">
    <property type="entry name" value="FAD/NAD(P)-binding domain"/>
    <property type="match status" value="1"/>
</dbReference>
<evidence type="ECO:0000256" key="4">
    <source>
        <dbReference type="ARBA" id="ARBA00022827"/>
    </source>
</evidence>
<comment type="cofactor">
    <cofactor evidence="1 5">
        <name>FAD</name>
        <dbReference type="ChEBI" id="CHEBI:57692"/>
    </cofactor>
</comment>
<dbReference type="GO" id="GO:0050660">
    <property type="term" value="F:flavin adenine dinucleotide binding"/>
    <property type="evidence" value="ECO:0007669"/>
    <property type="project" value="InterPro"/>
</dbReference>
<dbReference type="PANTHER" id="PTHR11552">
    <property type="entry name" value="GLUCOSE-METHANOL-CHOLINE GMC OXIDOREDUCTASE"/>
    <property type="match status" value="1"/>
</dbReference>
<dbReference type="Pfam" id="PF00732">
    <property type="entry name" value="GMC_oxred_N"/>
    <property type="match status" value="1"/>
</dbReference>
<dbReference type="STRING" id="1420583.V473_18495"/>
<dbReference type="PROSITE" id="PS00624">
    <property type="entry name" value="GMC_OXRED_2"/>
    <property type="match status" value="1"/>
</dbReference>
<evidence type="ECO:0000256" key="5">
    <source>
        <dbReference type="PIRSR" id="PIRSR000137-2"/>
    </source>
</evidence>
<gene>
    <name evidence="9" type="ORF">V473_18495</name>
</gene>
<feature type="binding site" evidence="5">
    <location>
        <position position="220"/>
    </location>
    <ligand>
        <name>FAD</name>
        <dbReference type="ChEBI" id="CHEBI:57692"/>
    </ligand>
</feature>
<keyword evidence="4 5" id="KW-0274">FAD</keyword>
<dbReference type="PROSITE" id="PS00623">
    <property type="entry name" value="GMC_OXRED_1"/>
    <property type="match status" value="1"/>
</dbReference>
<dbReference type="GO" id="GO:0016614">
    <property type="term" value="F:oxidoreductase activity, acting on CH-OH group of donors"/>
    <property type="evidence" value="ECO:0007669"/>
    <property type="project" value="InterPro"/>
</dbReference>
<evidence type="ECO:0000256" key="2">
    <source>
        <dbReference type="ARBA" id="ARBA00010790"/>
    </source>
</evidence>
<dbReference type="EMBL" id="JACT01000005">
    <property type="protein sequence ID" value="KMS52987.1"/>
    <property type="molecule type" value="Genomic_DNA"/>
</dbReference>
<dbReference type="Proteomes" id="UP000052232">
    <property type="component" value="Unassembled WGS sequence"/>
</dbReference>
<dbReference type="InterPro" id="IPR007867">
    <property type="entry name" value="GMC_OxRtase_C"/>
</dbReference>
<accession>A0A0J7XMU3</accession>
<dbReference type="InterPro" id="IPR000172">
    <property type="entry name" value="GMC_OxRdtase_N"/>
</dbReference>
<dbReference type="Gene3D" id="3.50.50.60">
    <property type="entry name" value="FAD/NAD(P)-binding domain"/>
    <property type="match status" value="1"/>
</dbReference>
<dbReference type="SUPFAM" id="SSF54373">
    <property type="entry name" value="FAD-linked reductases, C-terminal domain"/>
    <property type="match status" value="1"/>
</dbReference>
<evidence type="ECO:0000259" key="7">
    <source>
        <dbReference type="PROSITE" id="PS00623"/>
    </source>
</evidence>
<dbReference type="PIRSF" id="PIRSF000137">
    <property type="entry name" value="Alcohol_oxidase"/>
    <property type="match status" value="1"/>
</dbReference>
<evidence type="ECO:0000256" key="6">
    <source>
        <dbReference type="RuleBase" id="RU003968"/>
    </source>
</evidence>
<dbReference type="InterPro" id="IPR012132">
    <property type="entry name" value="GMC_OxRdtase"/>
</dbReference>
<dbReference type="Pfam" id="PF05199">
    <property type="entry name" value="GMC_oxred_C"/>
    <property type="match status" value="1"/>
</dbReference>
<evidence type="ECO:0000259" key="8">
    <source>
        <dbReference type="PROSITE" id="PS00624"/>
    </source>
</evidence>
<dbReference type="PATRIC" id="fig|1420583.3.peg.3495"/>
<comment type="similarity">
    <text evidence="2 6">Belongs to the GMC oxidoreductase family.</text>
</comment>
<evidence type="ECO:0000256" key="3">
    <source>
        <dbReference type="ARBA" id="ARBA00022630"/>
    </source>
</evidence>
<dbReference type="InterPro" id="IPR036188">
    <property type="entry name" value="FAD/NAD-bd_sf"/>
</dbReference>
<evidence type="ECO:0000256" key="1">
    <source>
        <dbReference type="ARBA" id="ARBA00001974"/>
    </source>
</evidence>
<dbReference type="AlphaFoldDB" id="A0A0J7XMU3"/>
<reference evidence="9 10" key="1">
    <citation type="journal article" date="2015" name="G3 (Bethesda)">
        <title>Insights into Ongoing Evolution of the Hexachlorocyclohexane Catabolic Pathway from Comparative Genomics of Ten Sphingomonadaceae Strains.</title>
        <authorList>
            <person name="Pearce S.L."/>
            <person name="Oakeshott J.G."/>
            <person name="Pandey G."/>
        </authorList>
    </citation>
    <scope>NUCLEOTIDE SEQUENCE [LARGE SCALE GENOMIC DNA]</scope>
    <source>
        <strain evidence="9 10">LL01</strain>
    </source>
</reference>
<comment type="caution">
    <text evidence="9">The sequence shown here is derived from an EMBL/GenBank/DDBJ whole genome shotgun (WGS) entry which is preliminary data.</text>
</comment>
<evidence type="ECO:0000313" key="10">
    <source>
        <dbReference type="Proteomes" id="UP000052232"/>
    </source>
</evidence>
<protein>
    <submittedName>
        <fullName evidence="9">Glucose-methanol-choline oxidoreductase</fullName>
    </submittedName>
</protein>
<dbReference type="Gene3D" id="3.30.560.10">
    <property type="entry name" value="Glucose Oxidase, domain 3"/>
    <property type="match status" value="1"/>
</dbReference>
<evidence type="ECO:0000313" key="9">
    <source>
        <dbReference type="EMBL" id="KMS52987.1"/>
    </source>
</evidence>
<sequence length="539" mass="57742">MAMNPDYIVIGAGSAGSVLANRLSGPGGGTVLLLEAGGATRSLLYRMPLAATKLWFNPKTSWGLWSEPEPGLGGRKIPVPRGKGLGGSSAINGTIYNRGSPHDYDQWRDLGLNDWDYASLLPYFRRIENHWRGKDAVHGADGEVRISPVGSRSPFMPAFLETARQMGWPVTDDFLCNDGEGVGLSDLNVDARGRRVSAADAFLRPIASRATLTVATHAQVRRIIIEDGRAIGVEYDHHGRRKIVHAAREIILAAGAIASPQILLLSGIGPADELGAVGIKPVHDLPGVGRNFNDQPGGSFEFTVKQPLSFTRSLRADRFVLSLAQWALGLGGVAAGPPIVSMGTIRTNSLDRSPDLRLNLAAGTMLSKVWYPGITKAGPHKLMMSFGLAHPESRGSITLTSADPSMAPRICFNLLMAKGDMDRMRSYYRLLSGMIRQPAFADIAGEITRPEANPVDDDALDAYLRSVAGTTSHPMGSCKMGLDDAAVVDARCCVRGIKNLRVVDASIFPTQIAGNPHSAIMAVGDKVSDVILNRPAMRD</sequence>
<keyword evidence="3 6" id="KW-0285">Flavoprotein</keyword>
<feature type="domain" description="Glucose-methanol-choline oxidoreductase N-terminal" evidence="7">
    <location>
        <begin position="82"/>
        <end position="105"/>
    </location>
</feature>
<proteinExistence type="inferred from homology"/>
<dbReference type="PANTHER" id="PTHR11552:SF147">
    <property type="entry name" value="CHOLINE DEHYDROGENASE, MITOCHONDRIAL"/>
    <property type="match status" value="1"/>
</dbReference>
<name>A0A0J7XMU3_9SPHN</name>
<feature type="domain" description="Glucose-methanol-choline oxidoreductase N-terminal" evidence="8">
    <location>
        <begin position="255"/>
        <end position="269"/>
    </location>
</feature>
<keyword evidence="10" id="KW-1185">Reference proteome</keyword>
<organism evidence="9 10">
    <name type="scientific">Sphingobium cupriresistens LL01</name>
    <dbReference type="NCBI Taxonomy" id="1420583"/>
    <lineage>
        <taxon>Bacteria</taxon>
        <taxon>Pseudomonadati</taxon>
        <taxon>Pseudomonadota</taxon>
        <taxon>Alphaproteobacteria</taxon>
        <taxon>Sphingomonadales</taxon>
        <taxon>Sphingomonadaceae</taxon>
        <taxon>Sphingobium</taxon>
    </lineage>
</organism>